<dbReference type="GO" id="GO:0016787">
    <property type="term" value="F:hydrolase activity"/>
    <property type="evidence" value="ECO:0007669"/>
    <property type="project" value="InterPro"/>
</dbReference>
<protein>
    <submittedName>
        <fullName evidence="3">Uncharacterized protein</fullName>
    </submittedName>
</protein>
<dbReference type="SMART" id="SM00892">
    <property type="entry name" value="Endonuclease_NS"/>
    <property type="match status" value="1"/>
</dbReference>
<dbReference type="EMBL" id="JAFJMO010000002">
    <property type="protein sequence ID" value="KAJ8284418.1"/>
    <property type="molecule type" value="Genomic_DNA"/>
</dbReference>
<dbReference type="SUPFAM" id="SSF54060">
    <property type="entry name" value="His-Me finger endonucleases"/>
    <property type="match status" value="1"/>
</dbReference>
<sequence>MGLLGIPICQRYLNRYRFASLYSRRYRAPCYSAYIFSSPAGKRPKDHWKYEPQLAYPKADGNMVLFREGKVDPNIVESQAVQTDYINSSYTHGHLNPNLHHQDQETRSSTFTLTNVVPQKSGSNGGPWASLERNVSNLLKKYCKDKAYIVTGAMPYQTERWLKEHRVAIPEYLWSAYCCPNYTKPPENLRHLFPTFAAIGRNDPNSTEKIVPIDRGKKKQFWGYDVRTMPLDTLEIYLRDRFGTFVSVFYNQCSEQ</sequence>
<dbReference type="InterPro" id="IPR001604">
    <property type="entry name" value="Endo_G_ENPP1-like_dom"/>
</dbReference>
<dbReference type="OrthoDB" id="69221at2759"/>
<dbReference type="InterPro" id="IPR044925">
    <property type="entry name" value="His-Me_finger_sf"/>
</dbReference>
<dbReference type="AlphaFoldDB" id="A0A9Q1DZ20"/>
<dbReference type="Gene3D" id="3.40.570.10">
    <property type="entry name" value="Extracellular Endonuclease, subunit A"/>
    <property type="match status" value="1"/>
</dbReference>
<dbReference type="SMART" id="SM00477">
    <property type="entry name" value="NUC"/>
    <property type="match status" value="1"/>
</dbReference>
<dbReference type="PANTHER" id="PTHR21472:SF18">
    <property type="entry name" value="ENDONUCLEASE DOMAIN-CONTAINING 1 PROTEIN"/>
    <property type="match status" value="1"/>
</dbReference>
<dbReference type="InterPro" id="IPR039015">
    <property type="entry name" value="ENDOD1"/>
</dbReference>
<gene>
    <name evidence="3" type="ORF">COCON_G00032680</name>
</gene>
<dbReference type="PANTHER" id="PTHR21472">
    <property type="entry name" value="ENDONUCLEASE DOMAIN-CONTAINING 1 PROTEIN ENDOD1"/>
    <property type="match status" value="1"/>
</dbReference>
<keyword evidence="4" id="KW-1185">Reference proteome</keyword>
<accession>A0A9Q1DZ20</accession>
<organism evidence="3 4">
    <name type="scientific">Conger conger</name>
    <name type="common">Conger eel</name>
    <name type="synonym">Muraena conger</name>
    <dbReference type="NCBI Taxonomy" id="82655"/>
    <lineage>
        <taxon>Eukaryota</taxon>
        <taxon>Metazoa</taxon>
        <taxon>Chordata</taxon>
        <taxon>Craniata</taxon>
        <taxon>Vertebrata</taxon>
        <taxon>Euteleostomi</taxon>
        <taxon>Actinopterygii</taxon>
        <taxon>Neopterygii</taxon>
        <taxon>Teleostei</taxon>
        <taxon>Anguilliformes</taxon>
        <taxon>Congridae</taxon>
        <taxon>Conger</taxon>
    </lineage>
</organism>
<dbReference type="GO" id="GO:0003676">
    <property type="term" value="F:nucleic acid binding"/>
    <property type="evidence" value="ECO:0007669"/>
    <property type="project" value="InterPro"/>
</dbReference>
<name>A0A9Q1DZ20_CONCO</name>
<dbReference type="InterPro" id="IPR020821">
    <property type="entry name" value="ENPP1-3/EXOG-like_nuc-like"/>
</dbReference>
<feature type="domain" description="ENPP1-3/EXOG-like endonuclease/phosphodiesterase" evidence="1">
    <location>
        <begin position="15"/>
        <end position="228"/>
    </location>
</feature>
<reference evidence="3" key="1">
    <citation type="journal article" date="2023" name="Science">
        <title>Genome structures resolve the early diversification of teleost fishes.</title>
        <authorList>
            <person name="Parey E."/>
            <person name="Louis A."/>
            <person name="Montfort J."/>
            <person name="Bouchez O."/>
            <person name="Roques C."/>
            <person name="Iampietro C."/>
            <person name="Lluch J."/>
            <person name="Castinel A."/>
            <person name="Donnadieu C."/>
            <person name="Desvignes T."/>
            <person name="Floi Bucao C."/>
            <person name="Jouanno E."/>
            <person name="Wen M."/>
            <person name="Mejri S."/>
            <person name="Dirks R."/>
            <person name="Jansen H."/>
            <person name="Henkel C."/>
            <person name="Chen W.J."/>
            <person name="Zahm M."/>
            <person name="Cabau C."/>
            <person name="Klopp C."/>
            <person name="Thompson A.W."/>
            <person name="Robinson-Rechavi M."/>
            <person name="Braasch I."/>
            <person name="Lecointre G."/>
            <person name="Bobe J."/>
            <person name="Postlethwait J.H."/>
            <person name="Berthelot C."/>
            <person name="Roest Crollius H."/>
            <person name="Guiguen Y."/>
        </authorList>
    </citation>
    <scope>NUCLEOTIDE SEQUENCE</scope>
    <source>
        <strain evidence="3">Concon-B</strain>
    </source>
</reference>
<dbReference type="InterPro" id="IPR044929">
    <property type="entry name" value="DNA/RNA_non-sp_Endonuclease_sf"/>
</dbReference>
<proteinExistence type="predicted"/>
<comment type="caution">
    <text evidence="3">The sequence shown here is derived from an EMBL/GenBank/DDBJ whole genome shotgun (WGS) entry which is preliminary data.</text>
</comment>
<feature type="domain" description="DNA/RNA non-specific endonuclease/pyrophosphatase/phosphodiesterase" evidence="2">
    <location>
        <begin position="14"/>
        <end position="233"/>
    </location>
</feature>
<evidence type="ECO:0000313" key="4">
    <source>
        <dbReference type="Proteomes" id="UP001152803"/>
    </source>
</evidence>
<evidence type="ECO:0000259" key="2">
    <source>
        <dbReference type="SMART" id="SM00892"/>
    </source>
</evidence>
<evidence type="ECO:0000313" key="3">
    <source>
        <dbReference type="EMBL" id="KAJ8284418.1"/>
    </source>
</evidence>
<evidence type="ECO:0000259" key="1">
    <source>
        <dbReference type="SMART" id="SM00477"/>
    </source>
</evidence>
<dbReference type="GO" id="GO:0046872">
    <property type="term" value="F:metal ion binding"/>
    <property type="evidence" value="ECO:0007669"/>
    <property type="project" value="InterPro"/>
</dbReference>
<dbReference type="Proteomes" id="UP001152803">
    <property type="component" value="Unassembled WGS sequence"/>
</dbReference>
<dbReference type="Pfam" id="PF01223">
    <property type="entry name" value="Endonuclease_NS"/>
    <property type="match status" value="1"/>
</dbReference>